<sequence>MKTTRLRMTLREVTPAVQRVIDVPAAITLDELHEVLQVALGWTDSHLHQYRTDSAVYSVPLNDWDGEGETDERGVRLSALPSQFTYLYDYGDGWTHEVEVLGPGGDAAGCVDGQGACPPEDCGGPGGYAELLTTLTDPRHPEHQAMREWVGDRLCPFDQQATDRRVRDAVGRVPESVRLLLGLLADGVKLTPGGRLPRVVVRTVQQQRPDWYPLGRPASIEEDLLPLAALHDILRHVGLLRLAGGVLRPTKAAGDEVETVRRLRSWFPPRGFSTFVAERAVALVVARGSLTTRDLAAEVFSMLGHGWHRGNDPITVVDVEQELYRLAPQLAGADMLATSWRAWTAGPSARSLLPGATLLADLV</sequence>
<dbReference type="AlphaFoldDB" id="H6RWV4"/>
<evidence type="ECO:0000259" key="1">
    <source>
        <dbReference type="Pfam" id="PF07929"/>
    </source>
</evidence>
<proteinExistence type="predicted"/>
<dbReference type="PANTHER" id="PTHR41878:SF1">
    <property type="entry name" value="TNPR PROTEIN"/>
    <property type="match status" value="1"/>
</dbReference>
<dbReference type="EMBL" id="FO117623">
    <property type="protein sequence ID" value="CCG02166.1"/>
    <property type="molecule type" value="Genomic_DNA"/>
</dbReference>
<dbReference type="KEGG" id="bsd:BLASA_1225"/>
<evidence type="ECO:0000313" key="3">
    <source>
        <dbReference type="Proteomes" id="UP000007517"/>
    </source>
</evidence>
<dbReference type="Gene3D" id="3.10.290.30">
    <property type="entry name" value="MM3350-like"/>
    <property type="match status" value="1"/>
</dbReference>
<dbReference type="eggNOG" id="COG4974">
    <property type="taxonomic scope" value="Bacteria"/>
</dbReference>
<dbReference type="OrthoDB" id="9816539at2"/>
<feature type="domain" description="Plasmid pRiA4b Orf3-like" evidence="1">
    <location>
        <begin position="4"/>
        <end position="164"/>
    </location>
</feature>
<protein>
    <recommendedName>
        <fullName evidence="1">Plasmid pRiA4b Orf3-like domain-containing protein</fullName>
    </recommendedName>
</protein>
<dbReference type="Pfam" id="PF07929">
    <property type="entry name" value="PRiA4_ORF3"/>
    <property type="match status" value="1"/>
</dbReference>
<dbReference type="InterPro" id="IPR024047">
    <property type="entry name" value="MM3350-like_sf"/>
</dbReference>
<organism evidence="2 3">
    <name type="scientific">Blastococcus saxobsidens (strain DD2)</name>
    <dbReference type="NCBI Taxonomy" id="1146883"/>
    <lineage>
        <taxon>Bacteria</taxon>
        <taxon>Bacillati</taxon>
        <taxon>Actinomycetota</taxon>
        <taxon>Actinomycetes</taxon>
        <taxon>Geodermatophilales</taxon>
        <taxon>Geodermatophilaceae</taxon>
        <taxon>Blastococcus</taxon>
    </lineage>
</organism>
<reference evidence="2 3" key="1">
    <citation type="journal article" date="2012" name="J. Bacteriol.">
        <title>Genome Sequence of Blastococcus saxobsidens DD2, a Stone-Inhabiting Bacterium.</title>
        <authorList>
            <person name="Chouaia B."/>
            <person name="Crotti E."/>
            <person name="Brusetti L."/>
            <person name="Daffonchio D."/>
            <person name="Essoussi I."/>
            <person name="Nouioui I."/>
            <person name="Sbissi I."/>
            <person name="Ghodhbane-Gtari F."/>
            <person name="Gtari M."/>
            <person name="Vacherie B."/>
            <person name="Barbe V."/>
            <person name="Medigue C."/>
            <person name="Gury J."/>
            <person name="Pujic P."/>
            <person name="Normand P."/>
        </authorList>
    </citation>
    <scope>NUCLEOTIDE SEQUENCE [LARGE SCALE GENOMIC DNA]</scope>
    <source>
        <strain evidence="2 3">DD2</strain>
    </source>
</reference>
<dbReference type="InterPro" id="IPR012912">
    <property type="entry name" value="Plasmid_pRiA4b_Orf3-like"/>
</dbReference>
<evidence type="ECO:0000313" key="2">
    <source>
        <dbReference type="EMBL" id="CCG02166.1"/>
    </source>
</evidence>
<name>H6RWV4_BLASD</name>
<dbReference type="Proteomes" id="UP000007517">
    <property type="component" value="Chromosome"/>
</dbReference>
<reference evidence="3" key="2">
    <citation type="submission" date="2012-02" db="EMBL/GenBank/DDBJ databases">
        <title>Complete genome sequence of Blastococcus saxobsidens strain DD2.</title>
        <authorList>
            <person name="Genoscope."/>
        </authorList>
    </citation>
    <scope>NUCLEOTIDE SEQUENCE [LARGE SCALE GENOMIC DNA]</scope>
    <source>
        <strain evidence="3">DD2</strain>
    </source>
</reference>
<dbReference type="PANTHER" id="PTHR41878">
    <property type="entry name" value="LEXA REPRESSOR-RELATED"/>
    <property type="match status" value="1"/>
</dbReference>
<dbReference type="STRING" id="1146883.BLASA_1225"/>
<dbReference type="SUPFAM" id="SSF159941">
    <property type="entry name" value="MM3350-like"/>
    <property type="match status" value="1"/>
</dbReference>
<gene>
    <name evidence="2" type="ordered locus">BLASA_1225</name>
</gene>
<accession>H6RWV4</accession>
<keyword evidence="3" id="KW-1185">Reference proteome</keyword>
<dbReference type="HOGENOM" id="CLU_035896_0_0_11"/>